<sequence>MKPWIIVVWGLLSLPAMAGQVIVNQGLSIGDTFALRDQLAREHQWQEWLRYQQAIKWLEVLPVNCELMSQPGGGYRCGGDYYRPYQKDGREIYIQGNPAGETTGTLPQTPTKKAP</sequence>
<organism evidence="2 3">
    <name type="scientific">Aeromonas sobria</name>
    <dbReference type="NCBI Taxonomy" id="646"/>
    <lineage>
        <taxon>Bacteria</taxon>
        <taxon>Pseudomonadati</taxon>
        <taxon>Pseudomonadota</taxon>
        <taxon>Gammaproteobacteria</taxon>
        <taxon>Aeromonadales</taxon>
        <taxon>Aeromonadaceae</taxon>
        <taxon>Aeromonas</taxon>
    </lineage>
</organism>
<evidence type="ECO:0000313" key="3">
    <source>
        <dbReference type="Proteomes" id="UP000179934"/>
    </source>
</evidence>
<reference evidence="2 3" key="1">
    <citation type="submission" date="2016-09" db="EMBL/GenBank/DDBJ databases">
        <title>Draft Genome Sequence of Aeromonas sobria Strain 08005, Isolated from Sick Rana catesbeiana.</title>
        <authorList>
            <person name="Yang Q."/>
        </authorList>
    </citation>
    <scope>NUCLEOTIDE SEQUENCE [LARGE SCALE GENOMIC DNA]</scope>
    <source>
        <strain evidence="2 3">08005</strain>
    </source>
</reference>
<dbReference type="EMBL" id="MKFU01000019">
    <property type="protein sequence ID" value="OHY91786.1"/>
    <property type="molecule type" value="Genomic_DNA"/>
</dbReference>
<protein>
    <submittedName>
        <fullName evidence="2">Uncharacterized protein</fullName>
    </submittedName>
</protein>
<dbReference type="AlphaFoldDB" id="A0A1S2CT92"/>
<proteinExistence type="predicted"/>
<evidence type="ECO:0000313" key="2">
    <source>
        <dbReference type="EMBL" id="OHY91786.1"/>
    </source>
</evidence>
<dbReference type="OrthoDB" id="6272584at2"/>
<dbReference type="GeneID" id="58923965"/>
<evidence type="ECO:0000256" key="1">
    <source>
        <dbReference type="SAM" id="MobiDB-lite"/>
    </source>
</evidence>
<gene>
    <name evidence="2" type="ORF">BJD16_15465</name>
</gene>
<dbReference type="RefSeq" id="WP_042023536.1">
    <property type="nucleotide sequence ID" value="NZ_CDBW01000042.1"/>
</dbReference>
<accession>A0A1S2CT92</accession>
<feature type="compositionally biased region" description="Polar residues" evidence="1">
    <location>
        <begin position="100"/>
        <end position="115"/>
    </location>
</feature>
<name>A0A1S2CT92_AERSO</name>
<dbReference type="Proteomes" id="UP000179934">
    <property type="component" value="Unassembled WGS sequence"/>
</dbReference>
<feature type="region of interest" description="Disordered" evidence="1">
    <location>
        <begin position="94"/>
        <end position="115"/>
    </location>
</feature>
<comment type="caution">
    <text evidence="2">The sequence shown here is derived from an EMBL/GenBank/DDBJ whole genome shotgun (WGS) entry which is preliminary data.</text>
</comment>